<feature type="DNA-binding region" description="H-T-H motif" evidence="2">
    <location>
        <begin position="42"/>
        <end position="61"/>
    </location>
</feature>
<dbReference type="AlphaFoldDB" id="A0A7Y9J7I6"/>
<dbReference type="InterPro" id="IPR009057">
    <property type="entry name" value="Homeodomain-like_sf"/>
</dbReference>
<keyword evidence="1 2" id="KW-0238">DNA-binding</keyword>
<name>A0A7Y9J7I6_9PSEU</name>
<dbReference type="Proteomes" id="UP000535890">
    <property type="component" value="Unassembled WGS sequence"/>
</dbReference>
<feature type="domain" description="HTH tetR-type" evidence="3">
    <location>
        <begin position="19"/>
        <end position="79"/>
    </location>
</feature>
<dbReference type="EMBL" id="JACCBN010000001">
    <property type="protein sequence ID" value="NYD37449.1"/>
    <property type="molecule type" value="Genomic_DNA"/>
</dbReference>
<evidence type="ECO:0000313" key="4">
    <source>
        <dbReference type="EMBL" id="NYD37449.1"/>
    </source>
</evidence>
<evidence type="ECO:0000313" key="5">
    <source>
        <dbReference type="Proteomes" id="UP000535890"/>
    </source>
</evidence>
<gene>
    <name evidence="4" type="ORF">BJ983_003551</name>
</gene>
<dbReference type="GO" id="GO:0000976">
    <property type="term" value="F:transcription cis-regulatory region binding"/>
    <property type="evidence" value="ECO:0007669"/>
    <property type="project" value="TreeGrafter"/>
</dbReference>
<dbReference type="PROSITE" id="PS50977">
    <property type="entry name" value="HTH_TETR_2"/>
    <property type="match status" value="1"/>
</dbReference>
<proteinExistence type="predicted"/>
<keyword evidence="5" id="KW-1185">Reference proteome</keyword>
<accession>A0A7Y9J7I6</accession>
<protein>
    <submittedName>
        <fullName evidence="4">AcrR family transcriptional regulator</fullName>
    </submittedName>
</protein>
<comment type="caution">
    <text evidence="4">The sequence shown here is derived from an EMBL/GenBank/DDBJ whole genome shotgun (WGS) entry which is preliminary data.</text>
</comment>
<organism evidence="4 5">
    <name type="scientific">Actinomycetospora corticicola</name>
    <dbReference type="NCBI Taxonomy" id="663602"/>
    <lineage>
        <taxon>Bacteria</taxon>
        <taxon>Bacillati</taxon>
        <taxon>Actinomycetota</taxon>
        <taxon>Actinomycetes</taxon>
        <taxon>Pseudonocardiales</taxon>
        <taxon>Pseudonocardiaceae</taxon>
        <taxon>Actinomycetospora</taxon>
    </lineage>
</organism>
<dbReference type="SUPFAM" id="SSF46689">
    <property type="entry name" value="Homeodomain-like"/>
    <property type="match status" value="1"/>
</dbReference>
<dbReference type="PANTHER" id="PTHR30055">
    <property type="entry name" value="HTH-TYPE TRANSCRIPTIONAL REGULATOR RUTR"/>
    <property type="match status" value="1"/>
</dbReference>
<dbReference type="GO" id="GO:0003700">
    <property type="term" value="F:DNA-binding transcription factor activity"/>
    <property type="evidence" value="ECO:0007669"/>
    <property type="project" value="TreeGrafter"/>
</dbReference>
<dbReference type="InterPro" id="IPR001647">
    <property type="entry name" value="HTH_TetR"/>
</dbReference>
<dbReference type="InterPro" id="IPR050109">
    <property type="entry name" value="HTH-type_TetR-like_transc_reg"/>
</dbReference>
<dbReference type="Gene3D" id="1.10.357.10">
    <property type="entry name" value="Tetracycline Repressor, domain 2"/>
    <property type="match status" value="1"/>
</dbReference>
<dbReference type="Pfam" id="PF00440">
    <property type="entry name" value="TetR_N"/>
    <property type="match status" value="1"/>
</dbReference>
<evidence type="ECO:0000259" key="3">
    <source>
        <dbReference type="PROSITE" id="PS50977"/>
    </source>
</evidence>
<sequence>MARAVTRPHRGVSAVDRTAARRTRLLDAARDLIADQGSTSLSVDAVCGRAELTKRYFYESFTGLDALLTAVFDEATGALRSALVAALADAPAQFEGRIRVVVRSVLTALASDRGWSRLWAESPAHPLLRLRRHAVIDEFVAALAGELTPDRRHGQDPAITLLTLVAGITEVVDRRALLDLPIHDDALLESLVAVGVAACAPLRPDA</sequence>
<dbReference type="PANTHER" id="PTHR30055:SF226">
    <property type="entry name" value="HTH-TYPE TRANSCRIPTIONAL REGULATOR PKSA"/>
    <property type="match status" value="1"/>
</dbReference>
<reference evidence="4 5" key="1">
    <citation type="submission" date="2020-07" db="EMBL/GenBank/DDBJ databases">
        <title>Sequencing the genomes of 1000 actinobacteria strains.</title>
        <authorList>
            <person name="Klenk H.-P."/>
        </authorList>
    </citation>
    <scope>NUCLEOTIDE SEQUENCE [LARGE SCALE GENOMIC DNA]</scope>
    <source>
        <strain evidence="4 5">DSM 45772</strain>
    </source>
</reference>
<evidence type="ECO:0000256" key="2">
    <source>
        <dbReference type="PROSITE-ProRule" id="PRU00335"/>
    </source>
</evidence>
<evidence type="ECO:0000256" key="1">
    <source>
        <dbReference type="ARBA" id="ARBA00023125"/>
    </source>
</evidence>
<dbReference type="RefSeq" id="WP_179795006.1">
    <property type="nucleotide sequence ID" value="NZ_BAABHP010000025.1"/>
</dbReference>